<dbReference type="RefSeq" id="WP_094369640.1">
    <property type="nucleotide sequence ID" value="NZ_NOJY02000009.1"/>
</dbReference>
<proteinExistence type="predicted"/>
<reference evidence="1 2" key="1">
    <citation type="journal article" date="2017" name="Genome Announc.">
        <title>Draft Genome Sequence of Romboutsia weinsteinii sp. nov. Strain CCRI-19649(T) Isolated from Surface Water.</title>
        <authorList>
            <person name="Maheux A.F."/>
            <person name="Boudreau D.K."/>
            <person name="Berube E."/>
            <person name="Boissinot M."/>
            <person name="Cantin P."/>
            <person name="Raymond F."/>
            <person name="Corbeil J."/>
            <person name="Omar R.F."/>
            <person name="Bergeron M.G."/>
        </authorList>
    </citation>
    <scope>NUCLEOTIDE SEQUENCE [LARGE SCALE GENOMIC DNA]</scope>
    <source>
        <strain evidence="1 2">CCRI-19649</strain>
    </source>
</reference>
<comment type="caution">
    <text evidence="1">The sequence shown here is derived from an EMBL/GenBank/DDBJ whole genome shotgun (WGS) entry which is preliminary data.</text>
</comment>
<sequence length="136" mass="15905">MNKSKKNKIIFLLISTMFLSCINGGIINAKEPIMEYKYTVEEQKVKRAQFIWTSSIESLRKDKIINDEEAKNINKYLKEEMKIELNKGKLNRFEHEKKALRVSTVDKMVNDSIISSEQGCLLKKKLNKYDISNLEN</sequence>
<dbReference type="Proteomes" id="UP000215694">
    <property type="component" value="Unassembled WGS sequence"/>
</dbReference>
<keyword evidence="2" id="KW-1185">Reference proteome</keyword>
<gene>
    <name evidence="1" type="ORF">CHL78_006750</name>
</gene>
<evidence type="ECO:0000313" key="2">
    <source>
        <dbReference type="Proteomes" id="UP000215694"/>
    </source>
</evidence>
<evidence type="ECO:0000313" key="1">
    <source>
        <dbReference type="EMBL" id="RDY27996.1"/>
    </source>
</evidence>
<dbReference type="PROSITE" id="PS51257">
    <property type="entry name" value="PROKAR_LIPOPROTEIN"/>
    <property type="match status" value="1"/>
</dbReference>
<protein>
    <recommendedName>
        <fullName evidence="3">Lipoprotein</fullName>
    </recommendedName>
</protein>
<accession>A0A371J5Q2</accession>
<organism evidence="1 2">
    <name type="scientific">Romboutsia weinsteinii</name>
    <dbReference type="NCBI Taxonomy" id="2020949"/>
    <lineage>
        <taxon>Bacteria</taxon>
        <taxon>Bacillati</taxon>
        <taxon>Bacillota</taxon>
        <taxon>Clostridia</taxon>
        <taxon>Peptostreptococcales</taxon>
        <taxon>Peptostreptococcaceae</taxon>
        <taxon>Romboutsia</taxon>
    </lineage>
</organism>
<dbReference type="OrthoDB" id="1753290at2"/>
<dbReference type="EMBL" id="NOJY02000009">
    <property type="protein sequence ID" value="RDY27996.1"/>
    <property type="molecule type" value="Genomic_DNA"/>
</dbReference>
<dbReference type="AlphaFoldDB" id="A0A371J5Q2"/>
<evidence type="ECO:0008006" key="3">
    <source>
        <dbReference type="Google" id="ProtNLM"/>
    </source>
</evidence>
<name>A0A371J5Q2_9FIRM</name>